<proteinExistence type="inferred from homology"/>
<dbReference type="InterPro" id="IPR039424">
    <property type="entry name" value="SBP_5"/>
</dbReference>
<evidence type="ECO:0000313" key="5">
    <source>
        <dbReference type="EMBL" id="MCR0984382.1"/>
    </source>
</evidence>
<gene>
    <name evidence="5" type="ORF">NRP21_20190</name>
</gene>
<comment type="caution">
    <text evidence="5">The sequence shown here is derived from an EMBL/GenBank/DDBJ whole genome shotgun (WGS) entry which is preliminary data.</text>
</comment>
<dbReference type="Gene3D" id="3.10.105.10">
    <property type="entry name" value="Dipeptide-binding Protein, Domain 3"/>
    <property type="match status" value="1"/>
</dbReference>
<name>A0ABT1X8E0_9PROT</name>
<evidence type="ECO:0000256" key="2">
    <source>
        <dbReference type="ARBA" id="ARBA00005695"/>
    </source>
</evidence>
<feature type="domain" description="Solute-binding protein family 5" evidence="4">
    <location>
        <begin position="86"/>
        <end position="442"/>
    </location>
</feature>
<evidence type="ECO:0000313" key="6">
    <source>
        <dbReference type="Proteomes" id="UP001524642"/>
    </source>
</evidence>
<dbReference type="SUPFAM" id="SSF53850">
    <property type="entry name" value="Periplasmic binding protein-like II"/>
    <property type="match status" value="1"/>
</dbReference>
<evidence type="ECO:0000256" key="3">
    <source>
        <dbReference type="ARBA" id="ARBA00022729"/>
    </source>
</evidence>
<dbReference type="EMBL" id="JANJOU010000020">
    <property type="protein sequence ID" value="MCR0984382.1"/>
    <property type="molecule type" value="Genomic_DNA"/>
</dbReference>
<comment type="similarity">
    <text evidence="2">Belongs to the bacterial solute-binding protein 5 family.</text>
</comment>
<protein>
    <submittedName>
        <fullName evidence="5">ABC transporter substrate-binding protein</fullName>
    </submittedName>
</protein>
<accession>A0ABT1X8E0</accession>
<sequence length="543" mass="59600">MRGYAALMDEDRPMIARRALLGTAATAALIRGAPAIAQGERAHVLRFVPQADVTSLDPLATTSYAVRNHAHLCWDTLYGLDDAFRPQPQLAEGHAVEDDGKRWTFTLREGPTFHDGERIRAADAVASIRRWMIRDTHGQTLAARLDAIEALDDRRFVLRLRRPFGVMLDALGKSSSYPCFIMPERFANLPATAPLTEIVGSGPYRFVAEERRAGSLAVYRRYDRYSPAPGGPVAVTSGPKLAHFERMEWQMIGDPSTIGAALQAGEVDWWERMAPDLRPLISRRRDVVVDRVETQGTVAMLRPNHLHPPFDDPAVRRALLMAISQTDVMSAIMGDDRSRFRDGMGPFPPGSALASDEGLSAVTGPRDLAAARAALQAAGKLGAKVVVLNPGDQVNNNAGTLICADAMKRMGLDVEVATTDWGTMLARRAKKEPPAQGGWNAVYVAFGGEDLTNPGGHPLLRGNGQDAWFGWPSSPGLEALRDEWLEAPDLEAQKRVGRAIQARFFQDVPFVPLGQYFLDSAYRRGLKVERRGMTVPLNVRREG</sequence>
<dbReference type="InterPro" id="IPR000914">
    <property type="entry name" value="SBP_5_dom"/>
</dbReference>
<reference evidence="5 6" key="1">
    <citation type="submission" date="2022-06" db="EMBL/GenBank/DDBJ databases">
        <title>Roseomonas CN29.</title>
        <authorList>
            <person name="Cheng Y."/>
            <person name="He X."/>
        </authorList>
    </citation>
    <scope>NUCLEOTIDE SEQUENCE [LARGE SCALE GENOMIC DNA]</scope>
    <source>
        <strain evidence="5 6">CN29</strain>
    </source>
</reference>
<comment type="subcellular location">
    <subcellularLocation>
        <location evidence="1">Periplasm</location>
    </subcellularLocation>
</comment>
<dbReference type="CDD" id="cd08502">
    <property type="entry name" value="PBP2_NikA_DppA_OppA_like_16"/>
    <property type="match status" value="1"/>
</dbReference>
<dbReference type="Proteomes" id="UP001524642">
    <property type="component" value="Unassembled WGS sequence"/>
</dbReference>
<evidence type="ECO:0000259" key="4">
    <source>
        <dbReference type="Pfam" id="PF00496"/>
    </source>
</evidence>
<keyword evidence="6" id="KW-1185">Reference proteome</keyword>
<dbReference type="Gene3D" id="3.40.190.10">
    <property type="entry name" value="Periplasmic binding protein-like II"/>
    <property type="match status" value="1"/>
</dbReference>
<organism evidence="5 6">
    <name type="scientific">Roseomonas populi</name>
    <dbReference type="NCBI Taxonomy" id="3121582"/>
    <lineage>
        <taxon>Bacteria</taxon>
        <taxon>Pseudomonadati</taxon>
        <taxon>Pseudomonadota</taxon>
        <taxon>Alphaproteobacteria</taxon>
        <taxon>Acetobacterales</taxon>
        <taxon>Roseomonadaceae</taxon>
        <taxon>Roseomonas</taxon>
    </lineage>
</organism>
<dbReference type="PANTHER" id="PTHR30290:SF38">
    <property type="entry name" value="D,D-DIPEPTIDE-BINDING PERIPLASMIC PROTEIN DDPA-RELATED"/>
    <property type="match status" value="1"/>
</dbReference>
<evidence type="ECO:0000256" key="1">
    <source>
        <dbReference type="ARBA" id="ARBA00004418"/>
    </source>
</evidence>
<keyword evidence="3" id="KW-0732">Signal</keyword>
<dbReference type="PANTHER" id="PTHR30290">
    <property type="entry name" value="PERIPLASMIC BINDING COMPONENT OF ABC TRANSPORTER"/>
    <property type="match status" value="1"/>
</dbReference>
<dbReference type="Pfam" id="PF00496">
    <property type="entry name" value="SBP_bac_5"/>
    <property type="match status" value="1"/>
</dbReference>